<evidence type="ECO:0000313" key="3">
    <source>
        <dbReference type="EMBL" id="EAQ14939.1"/>
    </source>
</evidence>
<reference evidence="3 4" key="1">
    <citation type="journal article" date="2010" name="J. Bacteriol.">
        <title>Genome sequences of Pelagibaca bermudensis HTCC2601T and Maritimibacter alkaliphilus HTCC2654T, the type strains of two marine Roseobacter genera.</title>
        <authorList>
            <person name="Thrash J.C."/>
            <person name="Cho J.C."/>
            <person name="Ferriera S."/>
            <person name="Johnson J."/>
            <person name="Vergin K.L."/>
            <person name="Giovannoni S.J."/>
        </authorList>
    </citation>
    <scope>NUCLEOTIDE SEQUENCE [LARGE SCALE GENOMIC DNA]</scope>
    <source>
        <strain evidence="3 4">HTCC2654</strain>
    </source>
</reference>
<keyword evidence="1 3" id="KW-0808">Transferase</keyword>
<dbReference type="STRING" id="314271.RB2654_20188"/>
<accession>A3VAJ8</accession>
<dbReference type="Gene3D" id="3.40.47.10">
    <property type="match status" value="1"/>
</dbReference>
<dbReference type="RefSeq" id="WP_008334926.1">
    <property type="nucleotide sequence ID" value="NZ_CH902578.1"/>
</dbReference>
<dbReference type="OrthoDB" id="9808685at2"/>
<evidence type="ECO:0000259" key="2">
    <source>
        <dbReference type="Pfam" id="PF00109"/>
    </source>
</evidence>
<dbReference type="InterPro" id="IPR014030">
    <property type="entry name" value="Ketoacyl_synth_N"/>
</dbReference>
<dbReference type="GO" id="GO:0006633">
    <property type="term" value="P:fatty acid biosynthetic process"/>
    <property type="evidence" value="ECO:0007669"/>
    <property type="project" value="TreeGrafter"/>
</dbReference>
<comment type="caution">
    <text evidence="3">The sequence shown here is derived from an EMBL/GenBank/DDBJ whole genome shotgun (WGS) entry which is preliminary data.</text>
</comment>
<dbReference type="Pfam" id="PF00109">
    <property type="entry name" value="ketoacyl-synt"/>
    <property type="match status" value="1"/>
</dbReference>
<feature type="domain" description="Beta-ketoacyl synthase-like N-terminal" evidence="2">
    <location>
        <begin position="52"/>
        <end position="249"/>
    </location>
</feature>
<dbReference type="InterPro" id="IPR016039">
    <property type="entry name" value="Thiolase-like"/>
</dbReference>
<dbReference type="SUPFAM" id="SSF53901">
    <property type="entry name" value="Thiolase-like"/>
    <property type="match status" value="2"/>
</dbReference>
<dbReference type="AlphaFoldDB" id="A3VAJ8"/>
<dbReference type="eggNOG" id="COG0304">
    <property type="taxonomic scope" value="Bacteria"/>
</dbReference>
<dbReference type="GO" id="GO:0005829">
    <property type="term" value="C:cytosol"/>
    <property type="evidence" value="ECO:0007669"/>
    <property type="project" value="TreeGrafter"/>
</dbReference>
<keyword evidence="3" id="KW-0012">Acyltransferase</keyword>
<keyword evidence="4" id="KW-1185">Reference proteome</keyword>
<dbReference type="PANTHER" id="PTHR11712:SF336">
    <property type="entry name" value="3-OXOACYL-[ACYL-CARRIER-PROTEIN] SYNTHASE, MITOCHONDRIAL"/>
    <property type="match status" value="1"/>
</dbReference>
<dbReference type="HOGENOM" id="CLU_000022_69_3_5"/>
<sequence>MTGRATDVVISGVGVISACGATGAAHLAALDGTRPKPDRAAFNPYSVYRAAPFDVAEAIPSKSDRRQMEPWQHLGVAAARQALGDAGLLGTAALDSLYLNVCASGGAREVEVDFEVLADLRASPDPDADLVAAQARKLRPSFLLGQLSNMLAGNLAIILGVGGGARTFMGDDMAGVDAMADAIARVAHGQSDRIMVGGVLDAERPDLMLAQALGDRLASDAVPSVLDPARRGVVPGSVAAFVVLERAKAAQDRGAGPLAGVSPVSVAAEGPALEGILGQVASGPSFDAIYTSVSGAQPVTADAVTGLRSAHPGTPVIATADLVGHAVEAAFPFAVALSALSVRSGRAGRVLATTACESGAAALVVEAMA</sequence>
<dbReference type="EMBL" id="AAMT01000001">
    <property type="protein sequence ID" value="EAQ14939.1"/>
    <property type="molecule type" value="Genomic_DNA"/>
</dbReference>
<dbReference type="GO" id="GO:0004315">
    <property type="term" value="F:3-oxoacyl-[acyl-carrier-protein] synthase activity"/>
    <property type="evidence" value="ECO:0007669"/>
    <property type="project" value="UniProtKB-EC"/>
</dbReference>
<dbReference type="Proteomes" id="UP000002931">
    <property type="component" value="Unassembled WGS sequence"/>
</dbReference>
<dbReference type="PROSITE" id="PS51257">
    <property type="entry name" value="PROKAR_LIPOPROTEIN"/>
    <property type="match status" value="1"/>
</dbReference>
<gene>
    <name evidence="3" type="ORF">RB2654_20188</name>
</gene>
<evidence type="ECO:0000256" key="1">
    <source>
        <dbReference type="ARBA" id="ARBA00022679"/>
    </source>
</evidence>
<name>A3VAJ8_9RHOB</name>
<organism evidence="3 4">
    <name type="scientific">Maritimibacter alkaliphilus HTCC2654</name>
    <dbReference type="NCBI Taxonomy" id="314271"/>
    <lineage>
        <taxon>Bacteria</taxon>
        <taxon>Pseudomonadati</taxon>
        <taxon>Pseudomonadota</taxon>
        <taxon>Alphaproteobacteria</taxon>
        <taxon>Rhodobacterales</taxon>
        <taxon>Roseobacteraceae</taxon>
        <taxon>Maritimibacter</taxon>
    </lineage>
</organism>
<protein>
    <submittedName>
        <fullName evidence="3">3-oxoacyl-(Acyl carrier protein) synthase</fullName>
        <ecNumber evidence="3">2.3.1.41</ecNumber>
    </submittedName>
</protein>
<dbReference type="EC" id="2.3.1.41" evidence="3"/>
<proteinExistence type="predicted"/>
<evidence type="ECO:0000313" key="4">
    <source>
        <dbReference type="Proteomes" id="UP000002931"/>
    </source>
</evidence>
<dbReference type="PANTHER" id="PTHR11712">
    <property type="entry name" value="POLYKETIDE SYNTHASE-RELATED"/>
    <property type="match status" value="1"/>
</dbReference>
<dbReference type="InterPro" id="IPR000794">
    <property type="entry name" value="Beta-ketoacyl_synthase"/>
</dbReference>